<evidence type="ECO:0000256" key="1">
    <source>
        <dbReference type="ARBA" id="ARBA00022679"/>
    </source>
</evidence>
<dbReference type="RefSeq" id="WP_256945348.1">
    <property type="nucleotide sequence ID" value="NZ_JANHNZ010000005.1"/>
</dbReference>
<dbReference type="EMBL" id="JANHNZ010000005">
    <property type="protein sequence ID" value="MCQ9210238.1"/>
    <property type="molecule type" value="Genomic_DNA"/>
</dbReference>
<dbReference type="Pfam" id="PF21654">
    <property type="entry name" value="DncV-like_NTFase"/>
    <property type="match status" value="1"/>
</dbReference>
<evidence type="ECO:0000259" key="12">
    <source>
        <dbReference type="Pfam" id="PF21654"/>
    </source>
</evidence>
<reference evidence="13" key="1">
    <citation type="submission" date="2022-07" db="EMBL/GenBank/DDBJ databases">
        <authorList>
            <person name="Jung M.-Y."/>
            <person name="Lee M."/>
        </authorList>
    </citation>
    <scope>NUCLEOTIDE SEQUENCE</scope>
    <source>
        <strain evidence="13">S8</strain>
    </source>
</reference>
<feature type="domain" description="Cyclic GMP-AMP synthase DncV-like nucleotidyltransferase" evidence="12">
    <location>
        <begin position="47"/>
        <end position="128"/>
    </location>
</feature>
<comment type="catalytic activity">
    <reaction evidence="10">
        <text>GTP + ATP = 3',3'-cGAMP + 2 diphosphate</text>
        <dbReference type="Rhea" id="RHEA:35647"/>
        <dbReference type="ChEBI" id="CHEBI:30616"/>
        <dbReference type="ChEBI" id="CHEBI:33019"/>
        <dbReference type="ChEBI" id="CHEBI:37565"/>
        <dbReference type="ChEBI" id="CHEBI:71501"/>
    </reaction>
    <physiologicalReaction direction="left-to-right" evidence="10">
        <dbReference type="Rhea" id="RHEA:35648"/>
    </physiologicalReaction>
</comment>
<reference evidence="13" key="2">
    <citation type="journal article" date="2023" name="Curr. Microbiol.">
        <title>Granulicatella seriolae sp. nov., a Novel Facultative Anaerobe Isolated from Yellowtail Marine Fish.</title>
        <authorList>
            <person name="Lee M."/>
            <person name="Choi Y.J."/>
            <person name="Farooq A."/>
            <person name="Jeong J.B."/>
            <person name="Jung M.Y."/>
        </authorList>
    </citation>
    <scope>NUCLEOTIDE SEQUENCE</scope>
    <source>
        <strain evidence="13">S8</strain>
    </source>
</reference>
<keyword evidence="8" id="KW-0051">Antiviral defense</keyword>
<keyword evidence="3" id="KW-0479">Metal-binding</keyword>
<protein>
    <recommendedName>
        <fullName evidence="9">Cyclic GMP-AMP synthase</fullName>
    </recommendedName>
</protein>
<evidence type="ECO:0000256" key="10">
    <source>
        <dbReference type="ARBA" id="ARBA00048304"/>
    </source>
</evidence>
<keyword evidence="1" id="KW-0808">Transferase</keyword>
<comment type="caution">
    <text evidence="13">The sequence shown here is derived from an EMBL/GenBank/DDBJ whole genome shotgun (WGS) entry which is preliminary data.</text>
</comment>
<keyword evidence="11" id="KW-0175">Coiled coil</keyword>
<evidence type="ECO:0000256" key="4">
    <source>
        <dbReference type="ARBA" id="ARBA00022741"/>
    </source>
</evidence>
<evidence type="ECO:0000256" key="2">
    <source>
        <dbReference type="ARBA" id="ARBA00022695"/>
    </source>
</evidence>
<evidence type="ECO:0000256" key="9">
    <source>
        <dbReference type="ARBA" id="ARBA00044145"/>
    </source>
</evidence>
<organism evidence="13 14">
    <name type="scientific">Granulicatella seriolae</name>
    <dbReference type="NCBI Taxonomy" id="2967226"/>
    <lineage>
        <taxon>Bacteria</taxon>
        <taxon>Bacillati</taxon>
        <taxon>Bacillota</taxon>
        <taxon>Bacilli</taxon>
        <taxon>Lactobacillales</taxon>
        <taxon>Carnobacteriaceae</taxon>
        <taxon>Granulicatella</taxon>
    </lineage>
</organism>
<dbReference type="CDD" id="cd05400">
    <property type="entry name" value="NT_2-5OAS_ClassI-CCAase"/>
    <property type="match status" value="1"/>
</dbReference>
<evidence type="ECO:0000256" key="7">
    <source>
        <dbReference type="ARBA" id="ARBA00023080"/>
    </source>
</evidence>
<evidence type="ECO:0000256" key="11">
    <source>
        <dbReference type="SAM" id="Coils"/>
    </source>
</evidence>
<name>A0ABT1WNX8_9LACT</name>
<keyword evidence="6" id="KW-0460">Magnesium</keyword>
<keyword evidence="5" id="KW-0067">ATP-binding</keyword>
<proteinExistence type="predicted"/>
<dbReference type="Proteomes" id="UP001059480">
    <property type="component" value="Unassembled WGS sequence"/>
</dbReference>
<dbReference type="InterPro" id="IPR048445">
    <property type="entry name" value="DncV-like_NTFase"/>
</dbReference>
<feature type="coiled-coil region" evidence="11">
    <location>
        <begin position="277"/>
        <end position="304"/>
    </location>
</feature>
<keyword evidence="2" id="KW-0548">Nucleotidyltransferase</keyword>
<accession>A0ABT1WNX8</accession>
<evidence type="ECO:0000256" key="8">
    <source>
        <dbReference type="ARBA" id="ARBA00023118"/>
    </source>
</evidence>
<keyword evidence="14" id="KW-1185">Reference proteome</keyword>
<reference evidence="13" key="3">
    <citation type="journal article" date="2023" name="Microbiol. Resour. Announc.">
        <title>Draft Genome Sequence of Granulicatella sp. Strain S8, Isolated from a Marine Fish, Seriola quinqueradiata.</title>
        <authorList>
            <person name="Lee M."/>
            <person name="Farooq A."/>
            <person name="Jeong J.B."/>
            <person name="Jung M.Y."/>
        </authorList>
    </citation>
    <scope>NUCLEOTIDE SEQUENCE</scope>
    <source>
        <strain evidence="13">S8</strain>
    </source>
</reference>
<evidence type="ECO:0000256" key="5">
    <source>
        <dbReference type="ARBA" id="ARBA00022840"/>
    </source>
</evidence>
<evidence type="ECO:0000256" key="6">
    <source>
        <dbReference type="ARBA" id="ARBA00022842"/>
    </source>
</evidence>
<evidence type="ECO:0000313" key="14">
    <source>
        <dbReference type="Proteomes" id="UP001059480"/>
    </source>
</evidence>
<sequence>MSVQTQFEKFNDNIKAGYKSKKELAEKRDILIGILKDDADIPSFDVYNQGSYIMRTGIKPEEGKEYDIDVALLFNVNKADFIPMELKNKIHNLLVNHTDYGAEIKKPCVTVTYKKGGEIAYHVDLVVYAYENSYDKSSQLYIAKGISTNTDSIKWEKADPKGLVNYINTEILNEAERDQFRRVVRYLKKWKNRRFSDLGHISPASIGLTLLAVDNFIYKNEDLDELINVVSAIERAFVFVGTNDDYRSLYRIELSLPWTLNFETPNDVFEKMTDGQMTDFKDKISKFKSDLEAVNNEIDEYEKCKKLNKIFGDDFEVPDETEVAKHQLNYIPSSSSSGM</sequence>
<evidence type="ECO:0000256" key="3">
    <source>
        <dbReference type="ARBA" id="ARBA00022723"/>
    </source>
</evidence>
<gene>
    <name evidence="13" type="ORF">NPA36_06715</name>
</gene>
<dbReference type="InterPro" id="IPR006116">
    <property type="entry name" value="NT_2-5OAS_ClassI-CCAase"/>
</dbReference>
<keyword evidence="4" id="KW-0547">Nucleotide-binding</keyword>
<evidence type="ECO:0000313" key="13">
    <source>
        <dbReference type="EMBL" id="MCQ9210238.1"/>
    </source>
</evidence>
<keyword evidence="7" id="KW-0546">Nucleotide metabolism</keyword>